<protein>
    <recommendedName>
        <fullName evidence="1">GmrSD restriction endonucleases N-terminal domain-containing protein</fullName>
    </recommendedName>
</protein>
<accession>A0A1Y4MQU5</accession>
<name>A0A1Y4MQU5_9FIRM</name>
<feature type="domain" description="GmrSD restriction endonucleases N-terminal" evidence="1">
    <location>
        <begin position="14"/>
        <end position="182"/>
    </location>
</feature>
<dbReference type="PANTHER" id="PTHR35149">
    <property type="entry name" value="SLL5132 PROTEIN"/>
    <property type="match status" value="1"/>
</dbReference>
<organism evidence="2 3">
    <name type="scientific">Anaerotruncus colihominis</name>
    <dbReference type="NCBI Taxonomy" id="169435"/>
    <lineage>
        <taxon>Bacteria</taxon>
        <taxon>Bacillati</taxon>
        <taxon>Bacillota</taxon>
        <taxon>Clostridia</taxon>
        <taxon>Eubacteriales</taxon>
        <taxon>Oscillospiraceae</taxon>
        <taxon>Anaerotruncus</taxon>
    </lineage>
</organism>
<reference evidence="3" key="1">
    <citation type="submission" date="2017-04" db="EMBL/GenBank/DDBJ databases">
        <title>Function of individual gut microbiota members based on whole genome sequencing of pure cultures obtained from chicken caecum.</title>
        <authorList>
            <person name="Medvecky M."/>
            <person name="Cejkova D."/>
            <person name="Polansky O."/>
            <person name="Karasova D."/>
            <person name="Kubasova T."/>
            <person name="Cizek A."/>
            <person name="Rychlik I."/>
        </authorList>
    </citation>
    <scope>NUCLEOTIDE SEQUENCE [LARGE SCALE GENOMIC DNA]</scope>
    <source>
        <strain evidence="3">An175</strain>
    </source>
</reference>
<dbReference type="InterPro" id="IPR004919">
    <property type="entry name" value="GmrSD_N"/>
</dbReference>
<dbReference type="AlphaFoldDB" id="A0A1Y4MQU5"/>
<dbReference type="Proteomes" id="UP000196386">
    <property type="component" value="Unassembled WGS sequence"/>
</dbReference>
<dbReference type="RefSeq" id="WP_087299752.1">
    <property type="nucleotide sequence ID" value="NZ_NFKP01000003.1"/>
</dbReference>
<dbReference type="PANTHER" id="PTHR35149:SF1">
    <property type="entry name" value="DUF5655 DOMAIN-CONTAINING PROTEIN"/>
    <property type="match status" value="1"/>
</dbReference>
<evidence type="ECO:0000259" key="1">
    <source>
        <dbReference type="Pfam" id="PF03235"/>
    </source>
</evidence>
<sequence length="645" mass="72419">MRCYCAKFKDILGMGGLFVPMYQRKYSWTSEEAYKFIDDLMHAADNTEKYFGSVVLKPIDGKMAIVDGQQRLLTSCLLLFAAKADEIDGISSVTLQPHMADKAEFERIQTELTYTSGTRMGAIFTLFRRMLSEDLDAARRCVEKLYNAVVTVTELGTEDDGAGVLESLNTSGRKMAESDLIRGMDFMRSTGDSEDYNALWVPFDEVIQECNVDSDELMARIMISTGMVRDRSYINSLGLFRAYTRAIEKEDYNFTREVNLYSQKALRANRFEFGQQFTSIVECMRQQPNVNLEYPIITTQIAVCEGDLKEEQGIELLTAINTYCVRAILCGESIETVNERISQAFSTDVEKTVYNLFYASRDEFKYLSQDIMKLMSYAGINERATIAYILKCLEIKNSRKPVDFTDANLATVVPTHYDESWDSVFGNRESYDLFNSRFGTSIINYVLVEDSIEFDNENAEPAIKALTKSKFSLTRGWAKQHDFSEEAATVRLATFAKLAAKMFAVPSIDTKTLLGNSGSKYIELAAIQKTTGLKATGVKIGSVVLDGDAYKVRCRTWKALCLYILDRVFDANEQYISEFASAANSGILSVKGESFASVVQADGMLEVRDNVFVSLPSQGQSALKRVATIISAVGYEVPVYIRLEK</sequence>
<evidence type="ECO:0000313" key="3">
    <source>
        <dbReference type="Proteomes" id="UP000196386"/>
    </source>
</evidence>
<evidence type="ECO:0000313" key="2">
    <source>
        <dbReference type="EMBL" id="OUP70620.1"/>
    </source>
</evidence>
<dbReference type="EMBL" id="NFKP01000003">
    <property type="protein sequence ID" value="OUP70620.1"/>
    <property type="molecule type" value="Genomic_DNA"/>
</dbReference>
<dbReference type="Pfam" id="PF03235">
    <property type="entry name" value="GmrSD_N"/>
    <property type="match status" value="1"/>
</dbReference>
<comment type="caution">
    <text evidence="2">The sequence shown here is derived from an EMBL/GenBank/DDBJ whole genome shotgun (WGS) entry which is preliminary data.</text>
</comment>
<gene>
    <name evidence="2" type="ORF">B5F11_04040</name>
</gene>
<proteinExistence type="predicted"/>